<accession>A0A3N0V182</accession>
<dbReference type="RefSeq" id="WP_123212916.1">
    <property type="nucleotide sequence ID" value="NZ_RJVO01000009.1"/>
</dbReference>
<dbReference type="EMBL" id="RJVO01000009">
    <property type="protein sequence ID" value="ROH86520.1"/>
    <property type="molecule type" value="Genomic_DNA"/>
</dbReference>
<reference evidence="1 2" key="1">
    <citation type="submission" date="2018-10" db="EMBL/GenBank/DDBJ databases">
        <authorList>
            <person name="Chen W.-M."/>
        </authorList>
    </citation>
    <scope>NUCLEOTIDE SEQUENCE [LARGE SCALE GENOMIC DNA]</scope>
    <source>
        <strain evidence="1 2">THS-13</strain>
    </source>
</reference>
<gene>
    <name evidence="1" type="ORF">ED208_15930</name>
</gene>
<dbReference type="InterPro" id="IPR022028">
    <property type="entry name" value="DUF3604"/>
</dbReference>
<protein>
    <submittedName>
        <fullName evidence="1">DUF3604 domain-containing protein</fullName>
    </submittedName>
</protein>
<keyword evidence="2" id="KW-1185">Reference proteome</keyword>
<dbReference type="Proteomes" id="UP000282106">
    <property type="component" value="Unassembled WGS sequence"/>
</dbReference>
<comment type="caution">
    <text evidence="1">The sequence shown here is derived from an EMBL/GenBank/DDBJ whole genome shotgun (WGS) entry which is preliminary data.</text>
</comment>
<evidence type="ECO:0000313" key="2">
    <source>
        <dbReference type="Proteomes" id="UP000282106"/>
    </source>
</evidence>
<sequence>MKTRTKILTGLLVGIVVATALGWWDRQVAPEGAGSLSAARVDPDSLRQRLAQHSAPADGSGEDGQVLFGDLHVHTTFSMDAFVWALPLMHGPGARPPADACDYARYCSALDFYAHTDHSESLTPRHWSMIKDTVRACNQAAGPADNPDLVAFLGWEWTQMGNTPETHYGHKNVILKETADALVPARPIIAGGLAFKAMRHDPQPPLERLFGPYVADFPHRKQQFLQQDKRRELAEIPACAEGVNSRELPPQCIEAAATPGELFRKLDEWGGEALVIPHGTTWGYYTPPGSSWEKQLTLAQHDPKRQKLIEIYSGHGNAEPYRDWKAVAYDGNGEMVCPEATPDYLPCCQRAAQIIRSRCEDPDSADCASKVETVKKNYLKAGRAGQLTVADVKPEDWLNCGQCTDCFLPPFNHRPGSSVQAIMAYSNPAEKDPQDGGPLRFHFGFVGSSDNHAAEAGTGFKQVNRHSATETRGALNAVVQQRFVERAKPTGDPGTPREFSLEGSPFNFLQVNETERQSSFFYTGGLVAVHAPHRDRDSIWNALQRKEVYGTSGPRMLLWFDLIGSDGQRHPMGSELVGTEVPRFKVRALGAYEQKPGCPAWTEAAIGPHRIQELCGGECYNPGDARTPIERIEIVRIRRQQNLHDPLKPLIEDPWKVLACADNGQGCSAEFEDPDYPALGGEVLYYARALQRAEPTINGAQLRCEYDDKGQCIAVQPCHGDARTPLDDQCLSEVQQRAWSSPIFIRPGA</sequence>
<dbReference type="Gene3D" id="3.20.20.140">
    <property type="entry name" value="Metal-dependent hydrolases"/>
    <property type="match status" value="1"/>
</dbReference>
<organism evidence="1 2">
    <name type="scientific">Stagnimonas aquatica</name>
    <dbReference type="NCBI Taxonomy" id="2689987"/>
    <lineage>
        <taxon>Bacteria</taxon>
        <taxon>Pseudomonadati</taxon>
        <taxon>Pseudomonadota</taxon>
        <taxon>Gammaproteobacteria</taxon>
        <taxon>Nevskiales</taxon>
        <taxon>Nevskiaceae</taxon>
        <taxon>Stagnimonas</taxon>
    </lineage>
</organism>
<dbReference type="AlphaFoldDB" id="A0A3N0V182"/>
<dbReference type="SUPFAM" id="SSF89550">
    <property type="entry name" value="PHP domain-like"/>
    <property type="match status" value="1"/>
</dbReference>
<dbReference type="InterPro" id="IPR016195">
    <property type="entry name" value="Pol/histidinol_Pase-like"/>
</dbReference>
<dbReference type="InParanoid" id="A0A3N0V182"/>
<proteinExistence type="predicted"/>
<name>A0A3N0V182_9GAMM</name>
<dbReference type="Pfam" id="PF12228">
    <property type="entry name" value="DUF3604"/>
    <property type="match status" value="1"/>
</dbReference>
<evidence type="ECO:0000313" key="1">
    <source>
        <dbReference type="EMBL" id="ROH86520.1"/>
    </source>
</evidence>